<reference evidence="2" key="1">
    <citation type="submission" date="2024-07" db="EMBL/GenBank/DDBJ databases">
        <title>Two chromosome-level genome assemblies of Korean endemic species Abeliophyllum distichum and Forsythia ovata (Oleaceae).</title>
        <authorList>
            <person name="Jang H."/>
        </authorList>
    </citation>
    <scope>NUCLEOTIDE SEQUENCE [LARGE SCALE GENOMIC DNA]</scope>
</reference>
<proteinExistence type="predicted"/>
<evidence type="ECO:0000313" key="1">
    <source>
        <dbReference type="EMBL" id="KAL2537457.1"/>
    </source>
</evidence>
<keyword evidence="2" id="KW-1185">Reference proteome</keyword>
<dbReference type="AlphaFoldDB" id="A0ABD1VJR4"/>
<dbReference type="Proteomes" id="UP001604277">
    <property type="component" value="Unassembled WGS sequence"/>
</dbReference>
<comment type="caution">
    <text evidence="1">The sequence shown here is derived from an EMBL/GenBank/DDBJ whole genome shotgun (WGS) entry which is preliminary data.</text>
</comment>
<dbReference type="EMBL" id="JBFOLJ010000005">
    <property type="protein sequence ID" value="KAL2537457.1"/>
    <property type="molecule type" value="Genomic_DNA"/>
</dbReference>
<sequence>MMPPGWGLSVHRDEGFINSGAVIRDEHGVVIAAQSKNMAELFPIETAWAIVIREGLISAKEYGFCIGMVETNCLRVVQCLKANFNLTPDEVILSEIFSDVGYGSCCSLREK</sequence>
<accession>A0ABD1VJR4</accession>
<evidence type="ECO:0000313" key="2">
    <source>
        <dbReference type="Proteomes" id="UP001604277"/>
    </source>
</evidence>
<gene>
    <name evidence="1" type="ORF">Fot_18848</name>
</gene>
<organism evidence="1 2">
    <name type="scientific">Forsythia ovata</name>
    <dbReference type="NCBI Taxonomy" id="205694"/>
    <lineage>
        <taxon>Eukaryota</taxon>
        <taxon>Viridiplantae</taxon>
        <taxon>Streptophyta</taxon>
        <taxon>Embryophyta</taxon>
        <taxon>Tracheophyta</taxon>
        <taxon>Spermatophyta</taxon>
        <taxon>Magnoliopsida</taxon>
        <taxon>eudicotyledons</taxon>
        <taxon>Gunneridae</taxon>
        <taxon>Pentapetalae</taxon>
        <taxon>asterids</taxon>
        <taxon>lamiids</taxon>
        <taxon>Lamiales</taxon>
        <taxon>Oleaceae</taxon>
        <taxon>Forsythieae</taxon>
        <taxon>Forsythia</taxon>
    </lineage>
</organism>
<name>A0ABD1VJR4_9LAMI</name>
<protein>
    <submittedName>
        <fullName evidence="1">RNase H domain-containing protein</fullName>
    </submittedName>
</protein>